<keyword evidence="2" id="KW-0833">Ubl conjugation pathway</keyword>
<dbReference type="Gene3D" id="3.10.110.10">
    <property type="entry name" value="Ubiquitin Conjugating Enzyme"/>
    <property type="match status" value="1"/>
</dbReference>
<feature type="region of interest" description="Disordered" evidence="3">
    <location>
        <begin position="60"/>
        <end position="103"/>
    </location>
</feature>
<dbReference type="Gene3D" id="1.10.8.10">
    <property type="entry name" value="DNA helicase RuvA subunit, C-terminal domain"/>
    <property type="match status" value="1"/>
</dbReference>
<feature type="compositionally biased region" description="Polar residues" evidence="3">
    <location>
        <begin position="885"/>
        <end position="894"/>
    </location>
</feature>
<feature type="region of interest" description="Disordered" evidence="3">
    <location>
        <begin position="860"/>
        <end position="897"/>
    </location>
</feature>
<proteinExistence type="predicted"/>
<protein>
    <submittedName>
        <fullName evidence="6">Ubiquitin-conjugating enzyme</fullName>
    </submittedName>
</protein>
<feature type="domain" description="UBC core" evidence="5">
    <location>
        <begin position="662"/>
        <end position="819"/>
    </location>
</feature>
<dbReference type="PANTHER" id="PTHR46116:SF15">
    <property type="entry name" value="(E3-INDEPENDENT) E2 UBIQUITIN-CONJUGATING ENZYME"/>
    <property type="match status" value="1"/>
</dbReference>
<accession>A0A0P1BTB2</accession>
<name>A0A0P1BTB2_9BASI</name>
<dbReference type="InterPro" id="IPR016135">
    <property type="entry name" value="UBQ-conjugating_enzyme/RWD"/>
</dbReference>
<evidence type="ECO:0000256" key="2">
    <source>
        <dbReference type="ARBA" id="ARBA00022786"/>
    </source>
</evidence>
<evidence type="ECO:0000259" key="4">
    <source>
        <dbReference type="PROSITE" id="PS50030"/>
    </source>
</evidence>
<evidence type="ECO:0000313" key="7">
    <source>
        <dbReference type="Proteomes" id="UP000054845"/>
    </source>
</evidence>
<keyword evidence="1" id="KW-0808">Transferase</keyword>
<dbReference type="STRING" id="401625.A0A0P1BTB2"/>
<dbReference type="AlphaFoldDB" id="A0A0P1BTB2"/>
<dbReference type="Proteomes" id="UP000054845">
    <property type="component" value="Unassembled WGS sequence"/>
</dbReference>
<dbReference type="SUPFAM" id="SSF46934">
    <property type="entry name" value="UBA-like"/>
    <property type="match status" value="1"/>
</dbReference>
<reference evidence="6 7" key="1">
    <citation type="submission" date="2014-09" db="EMBL/GenBank/DDBJ databases">
        <authorList>
            <person name="Magalhaes I.L.F."/>
            <person name="Oliveira U."/>
            <person name="Santos F.R."/>
            <person name="Vidigal T.H.D.A."/>
            <person name="Brescovit A.D."/>
            <person name="Santos A.J."/>
        </authorList>
    </citation>
    <scope>NUCLEOTIDE SEQUENCE [LARGE SCALE GENOMIC DNA]</scope>
</reference>
<dbReference type="PANTHER" id="PTHR46116">
    <property type="entry name" value="(E3-INDEPENDENT) E2 UBIQUITIN-CONJUGATING ENZYME"/>
    <property type="match status" value="1"/>
</dbReference>
<dbReference type="OrthoDB" id="47801at2759"/>
<evidence type="ECO:0000256" key="3">
    <source>
        <dbReference type="SAM" id="MobiDB-lite"/>
    </source>
</evidence>
<keyword evidence="7" id="KW-1185">Reference proteome</keyword>
<sequence>MSNRQIAQLMDMGINRAVAVAALASSRDVEDAAEAVFSGKFDHIEADAEAEDASVVEEADTCSLGGGDEQASSHGDDECGLSTFSDDDLEGAGETSNDNDPYRRVEFSKGHKEVVIEVEEVGAVVQTSTGPAKQLTQTEWMKGVAVGSEQAHLFGLYQDLQQTVSCHRCGLVPELESDFNMLLIFPSLKEFVAHITEHSVLRCSFCQEQTCVACRQSYIEEEALPRAECPSAKSPEKGVPSSSEPPLPAHLLHCSQLQAICLAVGLAHIEDLLKCEDVKNHASSLKRHRPASAAEGRSAAKKANNASAPIDTTSNGPNKASKLASETPANEAMSSYSLLDDHSFYTSLGKSRSDRQNGTGFAGSSSNEHFWTQASNSKQQLQDERIREALFQVRPFLPDVHRRPIAAQSDFMPHITSIAAVRRRFLPIASALLRTESLNDMTRRAALFQELLNFFQTLSYHEALSALLAQPIMTPRSVRDVVRTDGRTEKEVTYEGDKGPRELAQNVVNQCLVFRNSIKRMQAQATKEEAEKALVRDASEAKVGDKRPKVAAYAKLDAEGQRTMELVDSFISQVDRIDAGLRHSKGEAFLNALLAQVGGAPSTLPDGTISAQSKEERQAAYAAWSASETWQEVDMLETGKVNEWQHAFSSTIATTSVASNARRGLAIARELSSLRIALPDTIFVRVDESRLDILKALIIGPEGTPYSYGAYCFDIFLPDRFNQEPPKVKIVSTSGGRVRHNPNLYAEGKVCLSLLGTWTGPGWISGTSTILQVLISIQSLILGESEPCTNEPGWEDFLGKPKSKEYSLNTRRQAVKVAMIEALTSPPAFWKDTIRGHFKMVRHDLLGQLAAWLKEDDGRPMARDSASGMHSLPSPSASAAVAATQKKNSGSKTPFETDVARLKELLDTL</sequence>
<evidence type="ECO:0000259" key="5">
    <source>
        <dbReference type="PROSITE" id="PS50127"/>
    </source>
</evidence>
<feature type="domain" description="UBA" evidence="4">
    <location>
        <begin position="1"/>
        <end position="39"/>
    </location>
</feature>
<evidence type="ECO:0000313" key="6">
    <source>
        <dbReference type="EMBL" id="CEH19519.1"/>
    </source>
</evidence>
<dbReference type="EMBL" id="CCYA01000389">
    <property type="protein sequence ID" value="CEH19519.1"/>
    <property type="molecule type" value="Genomic_DNA"/>
</dbReference>
<dbReference type="PROSITE" id="PS50127">
    <property type="entry name" value="UBC_2"/>
    <property type="match status" value="1"/>
</dbReference>
<dbReference type="InterPro" id="IPR000608">
    <property type="entry name" value="UBC"/>
</dbReference>
<dbReference type="CDD" id="cd23810">
    <property type="entry name" value="UBCc_BIRC6"/>
    <property type="match status" value="1"/>
</dbReference>
<dbReference type="InterPro" id="IPR009060">
    <property type="entry name" value="UBA-like_sf"/>
</dbReference>
<feature type="compositionally biased region" description="Low complexity" evidence="3">
    <location>
        <begin position="871"/>
        <end position="883"/>
    </location>
</feature>
<feature type="region of interest" description="Disordered" evidence="3">
    <location>
        <begin position="284"/>
        <end position="327"/>
    </location>
</feature>
<dbReference type="SMART" id="SM00212">
    <property type="entry name" value="UBCc"/>
    <property type="match status" value="1"/>
</dbReference>
<dbReference type="InterPro" id="IPR015940">
    <property type="entry name" value="UBA"/>
</dbReference>
<dbReference type="GO" id="GO:0061631">
    <property type="term" value="F:ubiquitin conjugating enzyme activity"/>
    <property type="evidence" value="ECO:0007669"/>
    <property type="project" value="TreeGrafter"/>
</dbReference>
<dbReference type="Pfam" id="PF00179">
    <property type="entry name" value="UQ_con"/>
    <property type="match status" value="1"/>
</dbReference>
<dbReference type="PROSITE" id="PS50030">
    <property type="entry name" value="UBA"/>
    <property type="match status" value="1"/>
</dbReference>
<organism evidence="6 7">
    <name type="scientific">Ceraceosorus bombacis</name>
    <dbReference type="NCBI Taxonomy" id="401625"/>
    <lineage>
        <taxon>Eukaryota</taxon>
        <taxon>Fungi</taxon>
        <taxon>Dikarya</taxon>
        <taxon>Basidiomycota</taxon>
        <taxon>Ustilaginomycotina</taxon>
        <taxon>Exobasidiomycetes</taxon>
        <taxon>Ceraceosorales</taxon>
        <taxon>Ceraceosoraceae</taxon>
        <taxon>Ceraceosorus</taxon>
    </lineage>
</organism>
<dbReference type="SMART" id="SM00165">
    <property type="entry name" value="UBA"/>
    <property type="match status" value="1"/>
</dbReference>
<dbReference type="SUPFAM" id="SSF54495">
    <property type="entry name" value="UBC-like"/>
    <property type="match status" value="1"/>
</dbReference>
<feature type="region of interest" description="Disordered" evidence="3">
    <location>
        <begin position="349"/>
        <end position="378"/>
    </location>
</feature>
<evidence type="ECO:0000256" key="1">
    <source>
        <dbReference type="ARBA" id="ARBA00022679"/>
    </source>
</evidence>